<dbReference type="InterPro" id="IPR027417">
    <property type="entry name" value="P-loop_NTPase"/>
</dbReference>
<evidence type="ECO:0000313" key="1">
    <source>
        <dbReference type="EMBL" id="KNF09388.1"/>
    </source>
</evidence>
<organism evidence="1 2">
    <name type="scientific">Gottschalkia purinilytica</name>
    <name type="common">Clostridium purinilyticum</name>
    <dbReference type="NCBI Taxonomy" id="1503"/>
    <lineage>
        <taxon>Bacteria</taxon>
        <taxon>Bacillati</taxon>
        <taxon>Bacillota</taxon>
        <taxon>Tissierellia</taxon>
        <taxon>Tissierellales</taxon>
        <taxon>Gottschalkiaceae</taxon>
        <taxon>Gottschalkia</taxon>
    </lineage>
</organism>
<dbReference type="EMBL" id="LGSS01000003">
    <property type="protein sequence ID" value="KNF09388.1"/>
    <property type="molecule type" value="Genomic_DNA"/>
</dbReference>
<sequence>MAGKSRKMFPGGNTSEGFYSYFNYILGDDANRIFILKGGPGTGKSSIMKKVAEKLLELEYDIEFFHCASDSESIDAIASPELKIAVLDGTAPHVTDPKFPGAIDEIINLGDFWNSEEIVKNKDEIKKVIVRNSKFYKRAYKYLKAARIIQEDIVWKNEEALNVGQLSVEIQSLVDEILGDIDFTEFIGKERHLFGSAYTPSGLVDYSGNLLQHIVDIYYIKGDFGTGRTKLLENVCKEAVKRGLDVEIFHTPLIPEQIETVILKDLNIALTTSTVAQANNKKVIDLDKYLDEDKLKDYKDDIKEDKRIYEQLIKIAISNLNKAKKNHDEIEKYYAPYMDFSKSQKVIDDIISKSLEFKNKEQ</sequence>
<dbReference type="PATRIC" id="fig|1503.3.peg.2031"/>
<accession>A0A0L0WD40</accession>
<reference evidence="2" key="1">
    <citation type="submission" date="2015-07" db="EMBL/GenBank/DDBJ databases">
        <title>Draft genome sequence of the purine-degrading Gottschalkia purinilyticum DSM 1384 (formerly Clostridium purinilyticum).</title>
        <authorList>
            <person name="Poehlein A."/>
            <person name="Schiel-Bengelsdorf B."/>
            <person name="Bengelsdorf F.R."/>
            <person name="Daniel R."/>
            <person name="Duerre P."/>
        </authorList>
    </citation>
    <scope>NUCLEOTIDE SEQUENCE [LARGE SCALE GENOMIC DNA]</scope>
    <source>
        <strain evidence="2">DSM 1384</strain>
    </source>
</reference>
<evidence type="ECO:0008006" key="3">
    <source>
        <dbReference type="Google" id="ProtNLM"/>
    </source>
</evidence>
<name>A0A0L0WD40_GOTPU</name>
<comment type="caution">
    <text evidence="1">The sequence shown here is derived from an EMBL/GenBank/DDBJ whole genome shotgun (WGS) entry which is preliminary data.</text>
</comment>
<dbReference type="OrthoDB" id="9781752at2"/>
<proteinExistence type="predicted"/>
<dbReference type="SUPFAM" id="SSF52540">
    <property type="entry name" value="P-loop containing nucleoside triphosphate hydrolases"/>
    <property type="match status" value="2"/>
</dbReference>
<dbReference type="STRING" id="1503.CLPU_3c01660"/>
<keyword evidence="2" id="KW-1185">Reference proteome</keyword>
<protein>
    <recommendedName>
        <fullName evidence="3">ATPase</fullName>
    </recommendedName>
</protein>
<dbReference type="AlphaFoldDB" id="A0A0L0WD40"/>
<dbReference type="Proteomes" id="UP000037267">
    <property type="component" value="Unassembled WGS sequence"/>
</dbReference>
<dbReference type="RefSeq" id="WP_050354377.1">
    <property type="nucleotide sequence ID" value="NZ_LGSS01000003.1"/>
</dbReference>
<gene>
    <name evidence="1" type="ORF">CLPU_3c01660</name>
</gene>
<evidence type="ECO:0000313" key="2">
    <source>
        <dbReference type="Proteomes" id="UP000037267"/>
    </source>
</evidence>